<feature type="transmembrane region" description="Helical" evidence="5">
    <location>
        <begin position="315"/>
        <end position="337"/>
    </location>
</feature>
<gene>
    <name evidence="7" type="ORF">SAMN02982931_01091</name>
</gene>
<keyword evidence="2 5" id="KW-0812">Transmembrane</keyword>
<feature type="transmembrane region" description="Helical" evidence="5">
    <location>
        <begin position="291"/>
        <end position="309"/>
    </location>
</feature>
<feature type="transmembrane region" description="Helical" evidence="5">
    <location>
        <begin position="349"/>
        <end position="370"/>
    </location>
</feature>
<dbReference type="AlphaFoldDB" id="A0A1G6B1G3"/>
<evidence type="ECO:0000256" key="2">
    <source>
        <dbReference type="ARBA" id="ARBA00022692"/>
    </source>
</evidence>
<evidence type="ECO:0000256" key="3">
    <source>
        <dbReference type="ARBA" id="ARBA00022989"/>
    </source>
</evidence>
<feature type="transmembrane region" description="Helical" evidence="5">
    <location>
        <begin position="376"/>
        <end position="397"/>
    </location>
</feature>
<dbReference type="OrthoDB" id="9810941at2"/>
<dbReference type="STRING" id="665467.SAMN02982931_01091"/>
<dbReference type="InterPro" id="IPR051788">
    <property type="entry name" value="MFS_Transporter"/>
</dbReference>
<evidence type="ECO:0000256" key="1">
    <source>
        <dbReference type="ARBA" id="ARBA00004141"/>
    </source>
</evidence>
<feature type="transmembrane region" description="Helical" evidence="5">
    <location>
        <begin position="117"/>
        <end position="135"/>
    </location>
</feature>
<dbReference type="Gene3D" id="1.20.1250.20">
    <property type="entry name" value="MFS general substrate transporter like domains"/>
    <property type="match status" value="2"/>
</dbReference>
<dbReference type="SUPFAM" id="SSF103473">
    <property type="entry name" value="MFS general substrate transporter"/>
    <property type="match status" value="1"/>
</dbReference>
<feature type="transmembrane region" description="Helical" evidence="5">
    <location>
        <begin position="183"/>
        <end position="206"/>
    </location>
</feature>
<evidence type="ECO:0000313" key="8">
    <source>
        <dbReference type="Proteomes" id="UP000199071"/>
    </source>
</evidence>
<name>A0A1G6B1G3_9HYPH</name>
<dbReference type="GO" id="GO:0022857">
    <property type="term" value="F:transmembrane transporter activity"/>
    <property type="evidence" value="ECO:0007669"/>
    <property type="project" value="InterPro"/>
</dbReference>
<dbReference type="Proteomes" id="UP000199071">
    <property type="component" value="Unassembled WGS sequence"/>
</dbReference>
<proteinExistence type="predicted"/>
<dbReference type="CDD" id="cd17393">
    <property type="entry name" value="MFS_MosC_like"/>
    <property type="match status" value="1"/>
</dbReference>
<dbReference type="Pfam" id="PF07690">
    <property type="entry name" value="MFS_1"/>
    <property type="match status" value="1"/>
</dbReference>
<feature type="domain" description="Major facilitator superfamily (MFS) profile" evidence="6">
    <location>
        <begin position="220"/>
        <end position="411"/>
    </location>
</feature>
<keyword evidence="4 5" id="KW-0472">Membrane</keyword>
<feature type="transmembrane region" description="Helical" evidence="5">
    <location>
        <begin position="218"/>
        <end position="238"/>
    </location>
</feature>
<dbReference type="InterPro" id="IPR020846">
    <property type="entry name" value="MFS_dom"/>
</dbReference>
<dbReference type="InterPro" id="IPR036259">
    <property type="entry name" value="MFS_trans_sf"/>
</dbReference>
<evidence type="ECO:0000259" key="6">
    <source>
        <dbReference type="PROSITE" id="PS50850"/>
    </source>
</evidence>
<organism evidence="7 8">
    <name type="scientific">Bauldia litoralis</name>
    <dbReference type="NCBI Taxonomy" id="665467"/>
    <lineage>
        <taxon>Bacteria</taxon>
        <taxon>Pseudomonadati</taxon>
        <taxon>Pseudomonadota</taxon>
        <taxon>Alphaproteobacteria</taxon>
        <taxon>Hyphomicrobiales</taxon>
        <taxon>Kaistiaceae</taxon>
        <taxon>Bauldia</taxon>
    </lineage>
</organism>
<dbReference type="EMBL" id="FMXQ01000002">
    <property type="protein sequence ID" value="SDB14319.1"/>
    <property type="molecule type" value="Genomic_DNA"/>
</dbReference>
<keyword evidence="8" id="KW-1185">Reference proteome</keyword>
<dbReference type="GO" id="GO:0016020">
    <property type="term" value="C:membrane"/>
    <property type="evidence" value="ECO:0007669"/>
    <property type="project" value="UniProtKB-SubCell"/>
</dbReference>
<feature type="transmembrane region" description="Helical" evidence="5">
    <location>
        <begin position="58"/>
        <end position="81"/>
    </location>
</feature>
<dbReference type="InterPro" id="IPR011701">
    <property type="entry name" value="MFS"/>
</dbReference>
<feature type="transmembrane region" description="Helical" evidence="5">
    <location>
        <begin position="156"/>
        <end position="177"/>
    </location>
</feature>
<feature type="transmembrane region" description="Helical" evidence="5">
    <location>
        <begin position="28"/>
        <end position="46"/>
    </location>
</feature>
<dbReference type="PROSITE" id="PS50850">
    <property type="entry name" value="MFS"/>
    <property type="match status" value="1"/>
</dbReference>
<sequence length="411" mass="41963">MSRANPGAPSGAAGQGAVRASGGLVTPARLIMAVFFLQSLTLANWLPRIPDVAEALELSHRALAVGLIGLPLGMFLGISVAGPLIERLTARRTILLAFVALCVAMPLPGFAPNVPMLFIALFLMGVTFALTDVGMNVEAARIEIGLGHRIMNTCHGFWSLGSMVGALMSGGIGELGIATGPHLVLVALILLPIGLATANALPQFRAAPIVKSERAPTFALPSLTLIGLCLYVFGTVMVEQVARNWGGVFLNEVLDASPAAIGLSIGALSLFMAIGRFLGDPLSDRFGAVPLARGFGILAIAGIVLTATAGGMVQAVAGFVAMGLGVSVGFPLAISAAAARTDRPPATNVAALAFFAYSSSLVGPTLVGFVSEDAGLRIGLASILPLVVLSTLLAGHLRRARQAAISQAHSG</sequence>
<comment type="subcellular location">
    <subcellularLocation>
        <location evidence="1">Membrane</location>
        <topology evidence="1">Multi-pass membrane protein</topology>
    </subcellularLocation>
</comment>
<evidence type="ECO:0000256" key="4">
    <source>
        <dbReference type="ARBA" id="ARBA00023136"/>
    </source>
</evidence>
<dbReference type="RefSeq" id="WP_090875304.1">
    <property type="nucleotide sequence ID" value="NZ_FMXQ01000002.1"/>
</dbReference>
<evidence type="ECO:0000313" key="7">
    <source>
        <dbReference type="EMBL" id="SDB14319.1"/>
    </source>
</evidence>
<feature type="transmembrane region" description="Helical" evidence="5">
    <location>
        <begin position="258"/>
        <end position="279"/>
    </location>
</feature>
<dbReference type="PANTHER" id="PTHR23514">
    <property type="entry name" value="BYPASS OF STOP CODON PROTEIN 6"/>
    <property type="match status" value="1"/>
</dbReference>
<dbReference type="PANTHER" id="PTHR23514:SF13">
    <property type="entry name" value="INNER MEMBRANE PROTEIN YBJJ"/>
    <property type="match status" value="1"/>
</dbReference>
<feature type="transmembrane region" description="Helical" evidence="5">
    <location>
        <begin position="93"/>
        <end position="111"/>
    </location>
</feature>
<evidence type="ECO:0000256" key="5">
    <source>
        <dbReference type="SAM" id="Phobius"/>
    </source>
</evidence>
<protein>
    <submittedName>
        <fullName evidence="7">Fucose permease</fullName>
    </submittedName>
</protein>
<reference evidence="7 8" key="1">
    <citation type="submission" date="2016-10" db="EMBL/GenBank/DDBJ databases">
        <authorList>
            <person name="de Groot N.N."/>
        </authorList>
    </citation>
    <scope>NUCLEOTIDE SEQUENCE [LARGE SCALE GENOMIC DNA]</scope>
    <source>
        <strain evidence="7 8">ATCC 35022</strain>
    </source>
</reference>
<keyword evidence="3 5" id="KW-1133">Transmembrane helix</keyword>
<accession>A0A1G6B1G3</accession>